<keyword evidence="3" id="KW-0645">Protease</keyword>
<keyword evidence="1" id="KW-0472">Membrane</keyword>
<evidence type="ECO:0000313" key="3">
    <source>
        <dbReference type="EMBL" id="WAJ22388.1"/>
    </source>
</evidence>
<feature type="transmembrane region" description="Helical" evidence="1">
    <location>
        <begin position="187"/>
        <end position="205"/>
    </location>
</feature>
<dbReference type="Pfam" id="PF02517">
    <property type="entry name" value="Rce1-like"/>
    <property type="match status" value="1"/>
</dbReference>
<keyword evidence="1" id="KW-1133">Transmembrane helix</keyword>
<dbReference type="RefSeq" id="WP_268114273.1">
    <property type="nucleotide sequence ID" value="NZ_CP113524.1"/>
</dbReference>
<feature type="domain" description="CAAX prenyl protease 2/Lysostaphin resistance protein A-like" evidence="2">
    <location>
        <begin position="138"/>
        <end position="223"/>
    </location>
</feature>
<feature type="transmembrane region" description="Helical" evidence="1">
    <location>
        <begin position="131"/>
        <end position="152"/>
    </location>
</feature>
<feature type="transmembrane region" description="Helical" evidence="1">
    <location>
        <begin position="51"/>
        <end position="72"/>
    </location>
</feature>
<dbReference type="InterPro" id="IPR003675">
    <property type="entry name" value="Rce1/LyrA-like_dom"/>
</dbReference>
<dbReference type="PANTHER" id="PTHR43592:SF15">
    <property type="entry name" value="CAAX AMINO TERMINAL PROTEASE FAMILY PROTEIN"/>
    <property type="match status" value="1"/>
</dbReference>
<evidence type="ECO:0000259" key="2">
    <source>
        <dbReference type="Pfam" id="PF02517"/>
    </source>
</evidence>
<dbReference type="PANTHER" id="PTHR43592">
    <property type="entry name" value="CAAX AMINO TERMINAL PROTEASE"/>
    <property type="match status" value="1"/>
</dbReference>
<evidence type="ECO:0000256" key="1">
    <source>
        <dbReference type="SAM" id="Phobius"/>
    </source>
</evidence>
<feature type="transmembrane region" description="Helical" evidence="1">
    <location>
        <begin position="237"/>
        <end position="257"/>
    </location>
</feature>
<feature type="transmembrane region" description="Helical" evidence="1">
    <location>
        <begin position="164"/>
        <end position="181"/>
    </location>
</feature>
<evidence type="ECO:0000313" key="4">
    <source>
        <dbReference type="Proteomes" id="UP001163115"/>
    </source>
</evidence>
<accession>A0ABY7A7U9</accession>
<dbReference type="GO" id="GO:0008237">
    <property type="term" value="F:metallopeptidase activity"/>
    <property type="evidence" value="ECO:0007669"/>
    <property type="project" value="UniProtKB-KW"/>
</dbReference>
<keyword evidence="3" id="KW-0378">Hydrolase</keyword>
<proteinExistence type="predicted"/>
<feature type="transmembrane region" description="Helical" evidence="1">
    <location>
        <begin position="21"/>
        <end position="45"/>
    </location>
</feature>
<protein>
    <submittedName>
        <fullName evidence="3">CPBP family intramembrane metalloprotease</fullName>
    </submittedName>
</protein>
<sequence>MENKKMIVKAFSRIGIGYGAFIATTLLLQLGFGTVVGVLQIFGINIPLGNWYVFFSSLANYVVGGAISYLIIRDMPVAQRANSERASRKMLLAGFLICISALYLGNLIGLALMKVISVLQGRPMINPVEEILNGLSGWAIFAVMVVMAPVFEEILFRKILIDRIRLYGDKAAILVSAFIFGLSHGNFYQFFYAFFLGIVFAYIYIRTGRLRYTILFHMAINFIGSIVGLKVQEVPWLIAFYSLIMLMAVAAGIVVFFQNRKNLIFQSGPYETWGKGSVRILFLNFGMIFFFLISTVTFVLSQISG</sequence>
<organism evidence="3 4">
    <name type="scientific">Lacrimispora xylanolytica</name>
    <dbReference type="NCBI Taxonomy" id="29375"/>
    <lineage>
        <taxon>Bacteria</taxon>
        <taxon>Bacillati</taxon>
        <taxon>Bacillota</taxon>
        <taxon>Clostridia</taxon>
        <taxon>Lachnospirales</taxon>
        <taxon>Lachnospiraceae</taxon>
        <taxon>Lacrimispora</taxon>
    </lineage>
</organism>
<reference evidence="3" key="1">
    <citation type="submission" date="2022-11" db="EMBL/GenBank/DDBJ databases">
        <title>Lacrimispora xylanolytica sy1, complete genome.</title>
        <authorList>
            <person name="Choi S."/>
        </authorList>
    </citation>
    <scope>NUCLEOTIDE SEQUENCE</scope>
    <source>
        <strain evidence="3">Sy1</strain>
    </source>
</reference>
<name>A0ABY7A7U9_9FIRM</name>
<keyword evidence="4" id="KW-1185">Reference proteome</keyword>
<keyword evidence="3" id="KW-0482">Metalloprotease</keyword>
<feature type="transmembrane region" description="Helical" evidence="1">
    <location>
        <begin position="212"/>
        <end position="231"/>
    </location>
</feature>
<keyword evidence="1" id="KW-0812">Transmembrane</keyword>
<feature type="transmembrane region" description="Helical" evidence="1">
    <location>
        <begin position="278"/>
        <end position="300"/>
    </location>
</feature>
<dbReference type="Proteomes" id="UP001163115">
    <property type="component" value="Chromosome"/>
</dbReference>
<feature type="transmembrane region" description="Helical" evidence="1">
    <location>
        <begin position="92"/>
        <end position="119"/>
    </location>
</feature>
<gene>
    <name evidence="3" type="ORF">OW255_12455</name>
</gene>
<dbReference type="EMBL" id="CP113524">
    <property type="protein sequence ID" value="WAJ22388.1"/>
    <property type="molecule type" value="Genomic_DNA"/>
</dbReference>